<dbReference type="EMBL" id="CP158262">
    <property type="protein sequence ID" value="XDJ69941.1"/>
    <property type="molecule type" value="Genomic_DNA"/>
</dbReference>
<dbReference type="Proteomes" id="UP001500573">
    <property type="component" value="Unassembled WGS sequence"/>
</dbReference>
<dbReference type="Pfam" id="PF09474">
    <property type="entry name" value="Type_III_YscX"/>
    <property type="match status" value="1"/>
</dbReference>
<accession>A0AB39CZW0</accession>
<dbReference type="RefSeq" id="WP_343838307.1">
    <property type="nucleotide sequence ID" value="NZ_BAAAEX010000010.1"/>
</dbReference>
<dbReference type="EMBL" id="CP158255">
    <property type="protein sequence ID" value="XDJ51338.1"/>
    <property type="molecule type" value="Genomic_DNA"/>
</dbReference>
<evidence type="ECO:0000313" key="3">
    <source>
        <dbReference type="EMBL" id="XDJ47906.1"/>
    </source>
</evidence>
<evidence type="ECO:0000313" key="4">
    <source>
        <dbReference type="EMBL" id="XDJ51338.1"/>
    </source>
</evidence>
<protein>
    <recommendedName>
        <fullName evidence="8">Type III secretion protein</fullName>
    </recommendedName>
</protein>
<evidence type="ECO:0000313" key="5">
    <source>
        <dbReference type="EMBL" id="XDJ69941.1"/>
    </source>
</evidence>
<reference evidence="1" key="2">
    <citation type="submission" date="2023-12" db="EMBL/GenBank/DDBJ databases">
        <authorList>
            <person name="Sun Q."/>
            <person name="Inoue M."/>
        </authorList>
    </citation>
    <scope>NUCLEOTIDE SEQUENCE</scope>
    <source>
        <strain evidence="1">JCM 15515</strain>
    </source>
</reference>
<name>A0AB39CZW0_9BURK</name>
<evidence type="ECO:0000313" key="1">
    <source>
        <dbReference type="EMBL" id="GAA0780521.1"/>
    </source>
</evidence>
<dbReference type="EMBL" id="CP158252">
    <property type="protein sequence ID" value="XDJ42780.1"/>
    <property type="molecule type" value="Genomic_DNA"/>
</dbReference>
<evidence type="ECO:0000313" key="6">
    <source>
        <dbReference type="EMBL" id="XDJ80419.1"/>
    </source>
</evidence>
<organism evidence="3">
    <name type="scientific">Castellaniella ginsengisoli</name>
    <dbReference type="NCBI Taxonomy" id="546114"/>
    <lineage>
        <taxon>Bacteria</taxon>
        <taxon>Pseudomonadati</taxon>
        <taxon>Pseudomonadota</taxon>
        <taxon>Betaproteobacteria</taxon>
        <taxon>Burkholderiales</taxon>
        <taxon>Alcaligenaceae</taxon>
        <taxon>Castellaniella</taxon>
    </lineage>
</organism>
<dbReference type="AlphaFoldDB" id="A0AB39CZW0"/>
<evidence type="ECO:0000313" key="2">
    <source>
        <dbReference type="EMBL" id="XDJ42780.1"/>
    </source>
</evidence>
<dbReference type="EMBL" id="CP158267">
    <property type="protein sequence ID" value="XDJ80419.1"/>
    <property type="molecule type" value="Genomic_DNA"/>
</dbReference>
<gene>
    <name evidence="5" type="ORF">ABRY94_03855</name>
    <name evidence="2" type="ORF">ABRY99_04175</name>
    <name evidence="3" type="ORF">ABRZ04_02215</name>
    <name evidence="6" type="ORF">ABRZ07_02610</name>
    <name evidence="4" type="ORF">ABRZ09_05700</name>
    <name evidence="1" type="ORF">GCM10009108_20610</name>
</gene>
<dbReference type="EMBL" id="CP158254">
    <property type="protein sequence ID" value="XDJ47906.1"/>
    <property type="molecule type" value="Genomic_DNA"/>
</dbReference>
<evidence type="ECO:0008006" key="8">
    <source>
        <dbReference type="Google" id="ProtNLM"/>
    </source>
</evidence>
<proteinExistence type="predicted"/>
<dbReference type="EMBL" id="BAAAEX010000010">
    <property type="protein sequence ID" value="GAA0780521.1"/>
    <property type="molecule type" value="Genomic_DNA"/>
</dbReference>
<reference evidence="1 7" key="1">
    <citation type="journal article" date="2019" name="Int. J. Syst. Evol. Microbiol.">
        <title>The Global Catalogue of Microorganisms (GCM) 10K type strain sequencing project: providing services to taxonomists for standard genome sequencing and annotation.</title>
        <authorList>
            <consortium name="The Broad Institute Genomics Platform"/>
            <consortium name="The Broad Institute Genome Sequencing Center for Infectious Disease"/>
            <person name="Wu L."/>
            <person name="Ma J."/>
        </authorList>
    </citation>
    <scope>NUCLEOTIDE SEQUENCE [LARGE SCALE GENOMIC DNA]</scope>
    <source>
        <strain evidence="1 7">JCM 15515</strain>
    </source>
</reference>
<sequence length="133" mass="14907">MPDISLNRLMNFDHGIDTITYARKEEQAAQGLPDRRNLMPADDPVRAQLTQLLEKPNIGHFLEEALRPDIGNRDLLMPSEFAEALREALKALAGLAEHGGGDSRVLNRAVRLLKDETNLRDLVAMYRSALYQG</sequence>
<reference evidence="3" key="3">
    <citation type="submission" date="2024-05" db="EMBL/GenBank/DDBJ databases">
        <authorList>
            <person name="Luo Y.-C."/>
            <person name="Nicholds J."/>
            <person name="Mortimer T."/>
            <person name="Maboni G."/>
        </authorList>
    </citation>
    <scope>NUCLEOTIDE SEQUENCE</scope>
    <source>
        <strain evidence="6">141555</strain>
        <strain evidence="5">144863</strain>
        <strain evidence="4">151108</strain>
        <strain evidence="3">151836</strain>
        <strain evidence="2">153920</strain>
    </source>
</reference>
<dbReference type="InterPro" id="IPR012672">
    <property type="entry name" value="T3SS_YscX"/>
</dbReference>
<keyword evidence="7" id="KW-1185">Reference proteome</keyword>
<evidence type="ECO:0000313" key="7">
    <source>
        <dbReference type="Proteomes" id="UP001500573"/>
    </source>
</evidence>